<dbReference type="InterPro" id="IPR002403">
    <property type="entry name" value="Cyt_P450_E_grp-IV"/>
</dbReference>
<reference evidence="14" key="1">
    <citation type="submission" date="2020-11" db="EMBL/GenBank/DDBJ databases">
        <authorList>
            <consortium name="DOE Joint Genome Institute"/>
            <person name="Ahrendt S."/>
            <person name="Riley R."/>
            <person name="Andreopoulos W."/>
            <person name="Labutti K."/>
            <person name="Pangilinan J."/>
            <person name="Ruiz-Duenas F.J."/>
            <person name="Barrasa J.M."/>
            <person name="Sanchez-Garcia M."/>
            <person name="Camarero S."/>
            <person name="Miyauchi S."/>
            <person name="Serrano A."/>
            <person name="Linde D."/>
            <person name="Babiker R."/>
            <person name="Drula E."/>
            <person name="Ayuso-Fernandez I."/>
            <person name="Pacheco R."/>
            <person name="Padilla G."/>
            <person name="Ferreira P."/>
            <person name="Barriuso J."/>
            <person name="Kellner H."/>
            <person name="Castanera R."/>
            <person name="Alfaro M."/>
            <person name="Ramirez L."/>
            <person name="Pisabarro A.G."/>
            <person name="Kuo A."/>
            <person name="Tritt A."/>
            <person name="Lipzen A."/>
            <person name="He G."/>
            <person name="Yan M."/>
            <person name="Ng V."/>
            <person name="Cullen D."/>
            <person name="Martin F."/>
            <person name="Rosso M.-N."/>
            <person name="Henrissat B."/>
            <person name="Hibbett D."/>
            <person name="Martinez A.T."/>
            <person name="Grigoriev I.V."/>
        </authorList>
    </citation>
    <scope>NUCLEOTIDE SEQUENCE</scope>
    <source>
        <strain evidence="14">CIRM-BRFM 674</strain>
    </source>
</reference>
<proteinExistence type="inferred from homology"/>
<dbReference type="InterPro" id="IPR036396">
    <property type="entry name" value="Cyt_P450_sf"/>
</dbReference>
<gene>
    <name evidence="14" type="ORF">BDN70DRAFT_917343</name>
</gene>
<dbReference type="PANTHER" id="PTHR24305:SF166">
    <property type="entry name" value="CYTOCHROME P450 12A4, MITOCHONDRIAL-RELATED"/>
    <property type="match status" value="1"/>
</dbReference>
<evidence type="ECO:0000256" key="1">
    <source>
        <dbReference type="ARBA" id="ARBA00001971"/>
    </source>
</evidence>
<dbReference type="GO" id="GO:0020037">
    <property type="term" value="F:heme binding"/>
    <property type="evidence" value="ECO:0007669"/>
    <property type="project" value="InterPro"/>
</dbReference>
<name>A0A9P5ZFH9_9AGAR</name>
<dbReference type="GO" id="GO:0004497">
    <property type="term" value="F:monooxygenase activity"/>
    <property type="evidence" value="ECO:0007669"/>
    <property type="project" value="UniProtKB-KW"/>
</dbReference>
<dbReference type="InterPro" id="IPR050121">
    <property type="entry name" value="Cytochrome_P450_monoxygenase"/>
</dbReference>
<keyword evidence="15" id="KW-1185">Reference proteome</keyword>
<comment type="subcellular location">
    <subcellularLocation>
        <location evidence="2">Membrane</location>
    </subcellularLocation>
</comment>
<sequence>MSYQGPVLYLFGSLGVYGLYKVAKLWYDDWTAPIRSLPGPPNPSFIFGNVKQINQEPEIVREKWIEQYGPTFTFKVFLGNGVGVHLSDNCDETLLSLPGGSPNMMSTVQRSLTAYLAGVAPRTYFTWLMRRDNVSSLASSVLSPQMTQASNRTNNKIKNLNYDIFITIEKFSMSESTINCTVRIRRGNQEGPRPDAARHGLREILGNGVLVVEEDKHKQQRKIMNPAFGASQIRELTEIFVDKSIELRDVWTREINKTGANGHVEVLSWLSKMTLDVIGQAGFNYKFEALAGKTSELSDAFSAVFESATSPSMITIARQLFPSLRFLPDPKGGKIKESRDTMDRIGNQLMRESKADIANQKTSWTRRDLLSLLLRANVSTDLPESQRMSDEDVLAQVPTFLVAGHETTRLLYSTGTTWALFALTGNLPAQAKLRQELLSVGTDNPTMDELNALPYLDAVVRETLRVYPPVEGTSRQAVQDDFLPFSHPVMDRNGKMINGILVRKGQFVIIPIKAINRDISIWGEDARVFRPERWEKIPEGAASIPGIWGNMMTFIGGPRACIGYRFSLVEMKALLFTLIRAFEFELAVPSDDIGTKSFLVQRPFLKSNPKAGNQMPLILRPVNREI</sequence>
<dbReference type="Pfam" id="PF00067">
    <property type="entry name" value="p450"/>
    <property type="match status" value="1"/>
</dbReference>
<dbReference type="PANTHER" id="PTHR24305">
    <property type="entry name" value="CYTOCHROME P450"/>
    <property type="match status" value="1"/>
</dbReference>
<evidence type="ECO:0000256" key="2">
    <source>
        <dbReference type="ARBA" id="ARBA00004370"/>
    </source>
</evidence>
<evidence type="ECO:0000256" key="12">
    <source>
        <dbReference type="ARBA" id="ARBA00023136"/>
    </source>
</evidence>
<dbReference type="GO" id="GO:0016705">
    <property type="term" value="F:oxidoreductase activity, acting on paired donors, with incorporation or reduction of molecular oxygen"/>
    <property type="evidence" value="ECO:0007669"/>
    <property type="project" value="InterPro"/>
</dbReference>
<dbReference type="PRINTS" id="PR00465">
    <property type="entry name" value="EP450IV"/>
</dbReference>
<dbReference type="OrthoDB" id="1470350at2759"/>
<evidence type="ECO:0000256" key="6">
    <source>
        <dbReference type="ARBA" id="ARBA00022692"/>
    </source>
</evidence>
<evidence type="ECO:0000256" key="5">
    <source>
        <dbReference type="ARBA" id="ARBA00022617"/>
    </source>
</evidence>
<dbReference type="GO" id="GO:0005506">
    <property type="term" value="F:iron ion binding"/>
    <property type="evidence" value="ECO:0007669"/>
    <property type="project" value="InterPro"/>
</dbReference>
<dbReference type="CDD" id="cd11069">
    <property type="entry name" value="CYP_FUM15-like"/>
    <property type="match status" value="1"/>
</dbReference>
<evidence type="ECO:0000256" key="3">
    <source>
        <dbReference type="ARBA" id="ARBA00004721"/>
    </source>
</evidence>
<keyword evidence="11" id="KW-0503">Monooxygenase</keyword>
<evidence type="ECO:0000256" key="4">
    <source>
        <dbReference type="ARBA" id="ARBA00010617"/>
    </source>
</evidence>
<comment type="similarity">
    <text evidence="4">Belongs to the cytochrome P450 family.</text>
</comment>
<dbReference type="PRINTS" id="PR00385">
    <property type="entry name" value="P450"/>
</dbReference>
<protein>
    <submittedName>
        <fullName evidence="14">Cytochrome P450</fullName>
    </submittedName>
</protein>
<keyword evidence="7 13" id="KW-0479">Metal-binding</keyword>
<comment type="caution">
    <text evidence="14">The sequence shown here is derived from an EMBL/GenBank/DDBJ whole genome shotgun (WGS) entry which is preliminary data.</text>
</comment>
<evidence type="ECO:0000313" key="14">
    <source>
        <dbReference type="EMBL" id="KAF9484951.1"/>
    </source>
</evidence>
<feature type="binding site" description="axial binding residue" evidence="13">
    <location>
        <position position="561"/>
    </location>
    <ligand>
        <name>heme</name>
        <dbReference type="ChEBI" id="CHEBI:30413"/>
    </ligand>
    <ligandPart>
        <name>Fe</name>
        <dbReference type="ChEBI" id="CHEBI:18248"/>
    </ligandPart>
</feature>
<dbReference type="AlphaFoldDB" id="A0A9P5ZFH9"/>
<dbReference type="Gene3D" id="1.10.630.10">
    <property type="entry name" value="Cytochrome P450"/>
    <property type="match status" value="1"/>
</dbReference>
<evidence type="ECO:0000256" key="11">
    <source>
        <dbReference type="ARBA" id="ARBA00023033"/>
    </source>
</evidence>
<comment type="pathway">
    <text evidence="3">Secondary metabolite biosynthesis; terpenoid biosynthesis.</text>
</comment>
<keyword evidence="12" id="KW-0472">Membrane</keyword>
<dbReference type="Proteomes" id="UP000807469">
    <property type="component" value="Unassembled WGS sequence"/>
</dbReference>
<evidence type="ECO:0000256" key="8">
    <source>
        <dbReference type="ARBA" id="ARBA00022989"/>
    </source>
</evidence>
<evidence type="ECO:0000256" key="7">
    <source>
        <dbReference type="ARBA" id="ARBA00022723"/>
    </source>
</evidence>
<dbReference type="GO" id="GO:0016020">
    <property type="term" value="C:membrane"/>
    <property type="evidence" value="ECO:0007669"/>
    <property type="project" value="UniProtKB-SubCell"/>
</dbReference>
<dbReference type="SUPFAM" id="SSF48264">
    <property type="entry name" value="Cytochrome P450"/>
    <property type="match status" value="1"/>
</dbReference>
<dbReference type="EMBL" id="MU155139">
    <property type="protein sequence ID" value="KAF9484951.1"/>
    <property type="molecule type" value="Genomic_DNA"/>
</dbReference>
<keyword evidence="5 13" id="KW-0349">Heme</keyword>
<organism evidence="14 15">
    <name type="scientific">Pholiota conissans</name>
    <dbReference type="NCBI Taxonomy" id="109636"/>
    <lineage>
        <taxon>Eukaryota</taxon>
        <taxon>Fungi</taxon>
        <taxon>Dikarya</taxon>
        <taxon>Basidiomycota</taxon>
        <taxon>Agaricomycotina</taxon>
        <taxon>Agaricomycetes</taxon>
        <taxon>Agaricomycetidae</taxon>
        <taxon>Agaricales</taxon>
        <taxon>Agaricineae</taxon>
        <taxon>Strophariaceae</taxon>
        <taxon>Pholiota</taxon>
    </lineage>
</organism>
<evidence type="ECO:0000313" key="15">
    <source>
        <dbReference type="Proteomes" id="UP000807469"/>
    </source>
</evidence>
<dbReference type="InterPro" id="IPR001128">
    <property type="entry name" value="Cyt_P450"/>
</dbReference>
<evidence type="ECO:0000256" key="9">
    <source>
        <dbReference type="ARBA" id="ARBA00023002"/>
    </source>
</evidence>
<keyword evidence="9" id="KW-0560">Oxidoreductase</keyword>
<comment type="cofactor">
    <cofactor evidence="1 13">
        <name>heme</name>
        <dbReference type="ChEBI" id="CHEBI:30413"/>
    </cofactor>
</comment>
<keyword evidence="6" id="KW-0812">Transmembrane</keyword>
<evidence type="ECO:0000256" key="13">
    <source>
        <dbReference type="PIRSR" id="PIRSR602403-1"/>
    </source>
</evidence>
<keyword evidence="8" id="KW-1133">Transmembrane helix</keyword>
<accession>A0A9P5ZFH9</accession>
<evidence type="ECO:0000256" key="10">
    <source>
        <dbReference type="ARBA" id="ARBA00023004"/>
    </source>
</evidence>
<keyword evidence="10 13" id="KW-0408">Iron</keyword>